<dbReference type="GO" id="GO:0106310">
    <property type="term" value="F:protein serine kinase activity"/>
    <property type="evidence" value="ECO:0007669"/>
    <property type="project" value="RHEA"/>
</dbReference>
<comment type="catalytic activity">
    <reaction evidence="12">
        <text>L-seryl-[protein] + ATP = O-phospho-L-seryl-[protein] + ADP + H(+)</text>
        <dbReference type="Rhea" id="RHEA:17989"/>
        <dbReference type="Rhea" id="RHEA-COMP:9863"/>
        <dbReference type="Rhea" id="RHEA-COMP:11604"/>
        <dbReference type="ChEBI" id="CHEBI:15378"/>
        <dbReference type="ChEBI" id="CHEBI:29999"/>
        <dbReference type="ChEBI" id="CHEBI:30616"/>
        <dbReference type="ChEBI" id="CHEBI:83421"/>
        <dbReference type="ChEBI" id="CHEBI:456216"/>
        <dbReference type="EC" id="2.7.11.1"/>
    </reaction>
</comment>
<dbReference type="PROSITE" id="PS00108">
    <property type="entry name" value="PROTEIN_KINASE_ST"/>
    <property type="match status" value="1"/>
</dbReference>
<dbReference type="GO" id="GO:0005524">
    <property type="term" value="F:ATP binding"/>
    <property type="evidence" value="ECO:0007669"/>
    <property type="project" value="UniProtKB-KW"/>
</dbReference>
<keyword evidence="10" id="KW-0460">Magnesium</keyword>
<keyword evidence="5 15" id="KW-0808">Transferase</keyword>
<evidence type="ECO:0000256" key="12">
    <source>
        <dbReference type="ARBA" id="ARBA00048679"/>
    </source>
</evidence>
<dbReference type="CDD" id="cd08215">
    <property type="entry name" value="STKc_Nek"/>
    <property type="match status" value="1"/>
</dbReference>
<dbReference type="InParanoid" id="G0QY58"/>
<dbReference type="GO" id="GO:0046872">
    <property type="term" value="F:metal ion binding"/>
    <property type="evidence" value="ECO:0007669"/>
    <property type="project" value="UniProtKB-KW"/>
</dbReference>
<evidence type="ECO:0000256" key="10">
    <source>
        <dbReference type="ARBA" id="ARBA00022842"/>
    </source>
</evidence>
<dbReference type="eggNOG" id="KOG0589">
    <property type="taxonomic scope" value="Eukaryota"/>
</dbReference>
<keyword evidence="7" id="KW-0547">Nucleotide-binding</keyword>
<organism evidence="15 16">
    <name type="scientific">Ichthyophthirius multifiliis</name>
    <name type="common">White spot disease agent</name>
    <name type="synonym">Ich</name>
    <dbReference type="NCBI Taxonomy" id="5932"/>
    <lineage>
        <taxon>Eukaryota</taxon>
        <taxon>Sar</taxon>
        <taxon>Alveolata</taxon>
        <taxon>Ciliophora</taxon>
        <taxon>Intramacronucleata</taxon>
        <taxon>Oligohymenophorea</taxon>
        <taxon>Hymenostomatida</taxon>
        <taxon>Ophryoglenina</taxon>
        <taxon>Ichthyophthirius</taxon>
    </lineage>
</organism>
<dbReference type="PANTHER" id="PTHR44899">
    <property type="entry name" value="CAMK FAMILY PROTEIN KINASE"/>
    <property type="match status" value="1"/>
</dbReference>
<dbReference type="Gene3D" id="1.10.510.10">
    <property type="entry name" value="Transferase(Phosphotransferase) domain 1"/>
    <property type="match status" value="1"/>
</dbReference>
<comment type="catalytic activity">
    <reaction evidence="11">
        <text>L-threonyl-[protein] + ATP = O-phospho-L-threonyl-[protein] + ADP + H(+)</text>
        <dbReference type="Rhea" id="RHEA:46608"/>
        <dbReference type="Rhea" id="RHEA-COMP:11060"/>
        <dbReference type="Rhea" id="RHEA-COMP:11605"/>
        <dbReference type="ChEBI" id="CHEBI:15378"/>
        <dbReference type="ChEBI" id="CHEBI:30013"/>
        <dbReference type="ChEBI" id="CHEBI:30616"/>
        <dbReference type="ChEBI" id="CHEBI:61977"/>
        <dbReference type="ChEBI" id="CHEBI:456216"/>
        <dbReference type="EC" id="2.7.11.1"/>
    </reaction>
</comment>
<feature type="domain" description="Protein kinase" evidence="14">
    <location>
        <begin position="16"/>
        <end position="279"/>
    </location>
</feature>
<dbReference type="EMBL" id="GL984102">
    <property type="protein sequence ID" value="EGR29846.1"/>
    <property type="molecule type" value="Genomic_DNA"/>
</dbReference>
<dbReference type="GO" id="GO:0004674">
    <property type="term" value="F:protein serine/threonine kinase activity"/>
    <property type="evidence" value="ECO:0007669"/>
    <property type="project" value="UniProtKB-KW"/>
</dbReference>
<dbReference type="InterPro" id="IPR011009">
    <property type="entry name" value="Kinase-like_dom_sf"/>
</dbReference>
<dbReference type="PANTHER" id="PTHR44899:SF3">
    <property type="entry name" value="SERINE_THREONINE-PROTEIN KINASE NEK1"/>
    <property type="match status" value="1"/>
</dbReference>
<evidence type="ECO:0000256" key="11">
    <source>
        <dbReference type="ARBA" id="ARBA00047899"/>
    </source>
</evidence>
<evidence type="ECO:0000256" key="3">
    <source>
        <dbReference type="ARBA" id="ARBA00012513"/>
    </source>
</evidence>
<dbReference type="FunFam" id="1.10.510.10:FF:000172">
    <property type="entry name" value="serine/threonine-protein kinase Nek1 isoform X1"/>
    <property type="match status" value="1"/>
</dbReference>
<evidence type="ECO:0000256" key="2">
    <source>
        <dbReference type="ARBA" id="ARBA00010886"/>
    </source>
</evidence>
<dbReference type="AlphaFoldDB" id="G0QY58"/>
<accession>G0QY58</accession>
<evidence type="ECO:0000256" key="7">
    <source>
        <dbReference type="ARBA" id="ARBA00022741"/>
    </source>
</evidence>
<evidence type="ECO:0000259" key="14">
    <source>
        <dbReference type="PROSITE" id="PS50011"/>
    </source>
</evidence>
<keyword evidence="4" id="KW-0723">Serine/threonine-protein kinase</keyword>
<keyword evidence="13" id="KW-0175">Coiled coil</keyword>
<keyword evidence="9" id="KW-0067">ATP-binding</keyword>
<evidence type="ECO:0000256" key="13">
    <source>
        <dbReference type="SAM" id="Coils"/>
    </source>
</evidence>
<dbReference type="InterPro" id="IPR000719">
    <property type="entry name" value="Prot_kinase_dom"/>
</dbReference>
<dbReference type="SUPFAM" id="SSF56112">
    <property type="entry name" value="Protein kinase-like (PK-like)"/>
    <property type="match status" value="1"/>
</dbReference>
<dbReference type="OrthoDB" id="248923at2759"/>
<evidence type="ECO:0000256" key="8">
    <source>
        <dbReference type="ARBA" id="ARBA00022777"/>
    </source>
</evidence>
<name>G0QY58_ICHMU</name>
<evidence type="ECO:0000313" key="16">
    <source>
        <dbReference type="Proteomes" id="UP000008983"/>
    </source>
</evidence>
<evidence type="ECO:0000256" key="4">
    <source>
        <dbReference type="ARBA" id="ARBA00022527"/>
    </source>
</evidence>
<dbReference type="Proteomes" id="UP000008983">
    <property type="component" value="Unassembled WGS sequence"/>
</dbReference>
<sequence length="439" mass="51083">MNENNPSHQAAEYELYKRIKLLGEGAFGKAYLVEDLQTHELLVQKQMDTKNMSQEEKKETQKEAKILQALNHPNIVKFKEVYTTKKGKLCIIMEYADGGDIGKIIKESKGKYLNENQIIDWFTQICLALKHVHDRKIIHRDLKGQNIFLTKNNLIKLGDFGIARVLTKTIDKAKTMVGTPYYLSPEIIESKPYSFKTDIWSLGVILYELCALRPPFNAESLHFLALKIVKGQYPPIPLSFSKETKNLISQLLQVDPQRRPTITEILKIQTINERVKKFLTEAVRQIEFSHTILHNKKCEHIEQDESKLEFPGEELLDNNNKDIINQKNEYDNTSSFILDCKIDQDEEQSINVLVSGYSALEELILKIEQSLGEEKFKKAYNKMKLELNKYNELDELEKKYGQNKYRDVLDFFTEDEIDKYLRLIITLIIMEENLAKNVN</sequence>
<evidence type="ECO:0000256" key="1">
    <source>
        <dbReference type="ARBA" id="ARBA00001946"/>
    </source>
</evidence>
<evidence type="ECO:0000256" key="9">
    <source>
        <dbReference type="ARBA" id="ARBA00022840"/>
    </source>
</evidence>
<comment type="cofactor">
    <cofactor evidence="1">
        <name>Mg(2+)</name>
        <dbReference type="ChEBI" id="CHEBI:18420"/>
    </cofactor>
</comment>
<dbReference type="RefSeq" id="XP_004031082.1">
    <property type="nucleotide sequence ID" value="XM_004031034.1"/>
</dbReference>
<dbReference type="Gene3D" id="3.30.200.20">
    <property type="entry name" value="Phosphorylase Kinase, domain 1"/>
    <property type="match status" value="1"/>
</dbReference>
<evidence type="ECO:0000256" key="5">
    <source>
        <dbReference type="ARBA" id="ARBA00022679"/>
    </source>
</evidence>
<dbReference type="EC" id="2.7.11.1" evidence="3"/>
<evidence type="ECO:0000256" key="6">
    <source>
        <dbReference type="ARBA" id="ARBA00022723"/>
    </source>
</evidence>
<keyword evidence="6" id="KW-0479">Metal-binding</keyword>
<dbReference type="FunFam" id="3.30.200.20:FF:000097">
    <property type="entry name" value="Probable serine/threonine-protein kinase nek1"/>
    <property type="match status" value="1"/>
</dbReference>
<keyword evidence="8 15" id="KW-0418">Kinase</keyword>
<reference evidence="15 16" key="1">
    <citation type="submission" date="2011-07" db="EMBL/GenBank/DDBJ databases">
        <authorList>
            <person name="Coyne R."/>
            <person name="Brami D."/>
            <person name="Johnson J."/>
            <person name="Hostetler J."/>
            <person name="Hannick L."/>
            <person name="Clark T."/>
            <person name="Cassidy-Hanley D."/>
            <person name="Inman J."/>
        </authorList>
    </citation>
    <scope>NUCLEOTIDE SEQUENCE [LARGE SCALE GENOMIC DNA]</scope>
    <source>
        <strain evidence="15 16">G5</strain>
    </source>
</reference>
<dbReference type="OMA" id="IKAMPAY"/>
<dbReference type="PROSITE" id="PS50011">
    <property type="entry name" value="PROTEIN_KINASE_DOM"/>
    <property type="match status" value="1"/>
</dbReference>
<dbReference type="GeneID" id="14905955"/>
<gene>
    <name evidence="15" type="ORF">IMG5_147750</name>
</gene>
<dbReference type="SMART" id="SM00220">
    <property type="entry name" value="S_TKc"/>
    <property type="match status" value="1"/>
</dbReference>
<feature type="coiled-coil region" evidence="13">
    <location>
        <begin position="43"/>
        <end position="70"/>
    </location>
</feature>
<dbReference type="InterPro" id="IPR051131">
    <property type="entry name" value="NEK_Ser/Thr_kinase_NIMA"/>
</dbReference>
<evidence type="ECO:0000313" key="15">
    <source>
        <dbReference type="EMBL" id="EGR29846.1"/>
    </source>
</evidence>
<dbReference type="Pfam" id="PF00069">
    <property type="entry name" value="Pkinase"/>
    <property type="match status" value="1"/>
</dbReference>
<protein>
    <recommendedName>
        <fullName evidence="3">non-specific serine/threonine protein kinase</fullName>
        <ecNumber evidence="3">2.7.11.1</ecNumber>
    </recommendedName>
</protein>
<comment type="similarity">
    <text evidence="2">Belongs to the protein kinase superfamily. NEK Ser/Thr protein kinase family. NIMA subfamily.</text>
</comment>
<proteinExistence type="inferred from homology"/>
<dbReference type="InterPro" id="IPR008271">
    <property type="entry name" value="Ser/Thr_kinase_AS"/>
</dbReference>
<dbReference type="STRING" id="857967.G0QY58"/>
<keyword evidence="16" id="KW-1185">Reference proteome</keyword>